<comment type="caution">
    <text evidence="3">The sequence shown here is derived from an EMBL/GenBank/DDBJ whole genome shotgun (WGS) entry which is preliminary data.</text>
</comment>
<keyword evidence="2" id="KW-0472">Membrane</keyword>
<evidence type="ECO:0000256" key="1">
    <source>
        <dbReference type="SAM" id="MobiDB-lite"/>
    </source>
</evidence>
<evidence type="ECO:0000256" key="2">
    <source>
        <dbReference type="SAM" id="Phobius"/>
    </source>
</evidence>
<keyword evidence="2" id="KW-1133">Transmembrane helix</keyword>
<protein>
    <submittedName>
        <fullName evidence="3">Uncharacterized protein</fullName>
    </submittedName>
</protein>
<dbReference type="Proteomes" id="UP000266272">
    <property type="component" value="Unassembled WGS sequence"/>
</dbReference>
<evidence type="ECO:0000313" key="3">
    <source>
        <dbReference type="EMBL" id="RFU81116.1"/>
    </source>
</evidence>
<proteinExistence type="predicted"/>
<gene>
    <name evidence="3" type="ORF">TARUN_1093</name>
</gene>
<accession>A0A395NYD9</accession>
<feature type="region of interest" description="Disordered" evidence="1">
    <location>
        <begin position="1"/>
        <end position="22"/>
    </location>
</feature>
<keyword evidence="4" id="KW-1185">Reference proteome</keyword>
<dbReference type="AlphaFoldDB" id="A0A395NYD9"/>
<reference evidence="3 4" key="1">
    <citation type="journal article" date="2018" name="PLoS Pathog.">
        <title>Evolution of structural diversity of trichothecenes, a family of toxins produced by plant pathogenic and entomopathogenic fungi.</title>
        <authorList>
            <person name="Proctor R.H."/>
            <person name="McCormick S.P."/>
            <person name="Kim H.S."/>
            <person name="Cardoza R.E."/>
            <person name="Stanley A.M."/>
            <person name="Lindo L."/>
            <person name="Kelly A."/>
            <person name="Brown D.W."/>
            <person name="Lee T."/>
            <person name="Vaughan M.M."/>
            <person name="Alexander N.J."/>
            <person name="Busman M."/>
            <person name="Gutierrez S."/>
        </authorList>
    </citation>
    <scope>NUCLEOTIDE SEQUENCE [LARGE SCALE GENOMIC DNA]</scope>
    <source>
        <strain evidence="3 4">IBT 40837</strain>
    </source>
</reference>
<feature type="compositionally biased region" description="Polar residues" evidence="1">
    <location>
        <begin position="1"/>
        <end position="14"/>
    </location>
</feature>
<feature type="transmembrane region" description="Helical" evidence="2">
    <location>
        <begin position="32"/>
        <end position="52"/>
    </location>
</feature>
<name>A0A395NYD9_TRIAR</name>
<dbReference type="EMBL" id="PXOA01000067">
    <property type="protein sequence ID" value="RFU81116.1"/>
    <property type="molecule type" value="Genomic_DNA"/>
</dbReference>
<keyword evidence="2" id="KW-0812">Transmembrane</keyword>
<sequence>MKPSKNGSWSQLSTDRTEQEHKDEANQNYHHIFNYMSVAVLLAFFGVSYYLLGRIATVRKACRSSRRHDAHQEGVDALGGTRTAPHSAHEEMEAMCAGVFQLFFNVEIEHYSVASTTVSDVSMVMVDQDQDQEEG</sequence>
<evidence type="ECO:0000313" key="4">
    <source>
        <dbReference type="Proteomes" id="UP000266272"/>
    </source>
</evidence>
<organism evidence="3 4">
    <name type="scientific">Trichoderma arundinaceum</name>
    <dbReference type="NCBI Taxonomy" id="490622"/>
    <lineage>
        <taxon>Eukaryota</taxon>
        <taxon>Fungi</taxon>
        <taxon>Dikarya</taxon>
        <taxon>Ascomycota</taxon>
        <taxon>Pezizomycotina</taxon>
        <taxon>Sordariomycetes</taxon>
        <taxon>Hypocreomycetidae</taxon>
        <taxon>Hypocreales</taxon>
        <taxon>Hypocreaceae</taxon>
        <taxon>Trichoderma</taxon>
    </lineage>
</organism>